<dbReference type="EMBL" id="CM024805">
    <property type="protein sequence ID" value="KAG8009375.1"/>
    <property type="molecule type" value="Genomic_DNA"/>
</dbReference>
<feature type="non-terminal residue" evidence="1">
    <location>
        <position position="1"/>
    </location>
</feature>
<gene>
    <name evidence="1" type="primary">CD22.14</name>
    <name evidence="1" type="ORF">GBF38_017628</name>
</gene>
<evidence type="ECO:0000313" key="2">
    <source>
        <dbReference type="Proteomes" id="UP000805704"/>
    </source>
</evidence>
<sequence length="233" mass="25959">NMWIQHHLSVTYPVNGGKHVKTAEQRETLSVLYAPKNTSVSISPSGLVSAGSWVNLTCSSRAKPPVSRFTWIKISKDGPMTVSEGPLYSVNVADVGDYYCVATNDLGNQTSSVIHLNKEHIFNIQYFSLVFHSFLRWRRLKSTDSTQQPNQVETGEELTVNGPTRKTEEGEGNIHYGEINFSKRRPEPSPASVQDSGQQQDTLYAQVKVSKTANSLTQTADRPEDLYAQVKKK</sequence>
<keyword evidence="1" id="KW-0675">Receptor</keyword>
<proteinExistence type="predicted"/>
<reference evidence="1" key="1">
    <citation type="submission" date="2020-04" db="EMBL/GenBank/DDBJ databases">
        <title>A chromosome-scale assembly and high-density genetic map of the yellow drum (Nibea albiflora) genome.</title>
        <authorList>
            <person name="Xu D."/>
            <person name="Zhang W."/>
            <person name="Chen R."/>
            <person name="Tan P."/>
            <person name="Wang L."/>
            <person name="Song H."/>
            <person name="Tian L."/>
            <person name="Zhu Q."/>
            <person name="Wang B."/>
        </authorList>
    </citation>
    <scope>NUCLEOTIDE SEQUENCE</scope>
    <source>
        <strain evidence="1">ZJHYS-2018</strain>
    </source>
</reference>
<name>A0ACB7F5S2_NIBAL</name>
<accession>A0ACB7F5S2</accession>
<comment type="caution">
    <text evidence="1">The sequence shown here is derived from an EMBL/GenBank/DDBJ whole genome shotgun (WGS) entry which is preliminary data.</text>
</comment>
<organism evidence="1 2">
    <name type="scientific">Nibea albiflora</name>
    <name type="common">Yellow drum</name>
    <name type="synonym">Corvina albiflora</name>
    <dbReference type="NCBI Taxonomy" id="240163"/>
    <lineage>
        <taxon>Eukaryota</taxon>
        <taxon>Metazoa</taxon>
        <taxon>Chordata</taxon>
        <taxon>Craniata</taxon>
        <taxon>Vertebrata</taxon>
        <taxon>Euteleostomi</taxon>
        <taxon>Actinopterygii</taxon>
        <taxon>Neopterygii</taxon>
        <taxon>Teleostei</taxon>
        <taxon>Neoteleostei</taxon>
        <taxon>Acanthomorphata</taxon>
        <taxon>Eupercaria</taxon>
        <taxon>Sciaenidae</taxon>
        <taxon>Nibea</taxon>
    </lineage>
</organism>
<dbReference type="Proteomes" id="UP000805704">
    <property type="component" value="Chromosome 17"/>
</dbReference>
<evidence type="ECO:0000313" key="1">
    <source>
        <dbReference type="EMBL" id="KAG8009375.1"/>
    </source>
</evidence>
<keyword evidence="2" id="KW-1185">Reference proteome</keyword>
<protein>
    <submittedName>
        <fullName evidence="1">B-cell receptor CD22</fullName>
    </submittedName>
</protein>